<dbReference type="PANTHER" id="PTHR10458:SF2">
    <property type="entry name" value="PEPTIDE DEFORMYLASE, MITOCHONDRIAL"/>
    <property type="match status" value="1"/>
</dbReference>
<keyword evidence="2 6" id="KW-0479">Metal-binding</keyword>
<comment type="similarity">
    <text evidence="1 6">Belongs to the polypeptide deformylase family.</text>
</comment>
<evidence type="ECO:0000256" key="3">
    <source>
        <dbReference type="ARBA" id="ARBA00022801"/>
    </source>
</evidence>
<dbReference type="CDD" id="cd00487">
    <property type="entry name" value="Pep_deformylase"/>
    <property type="match status" value="1"/>
</dbReference>
<accession>C5C017</accession>
<dbReference type="SUPFAM" id="SSF56420">
    <property type="entry name" value="Peptide deformylase"/>
    <property type="match status" value="1"/>
</dbReference>
<dbReference type="InterPro" id="IPR023635">
    <property type="entry name" value="Peptide_deformylase"/>
</dbReference>
<dbReference type="RefSeq" id="WP_015883587.1">
    <property type="nucleotide sequence ID" value="NC_012669.1"/>
</dbReference>
<dbReference type="KEGG" id="bcv:Bcav_3103"/>
<dbReference type="HAMAP" id="MF_00163">
    <property type="entry name" value="Pep_deformylase"/>
    <property type="match status" value="1"/>
</dbReference>
<evidence type="ECO:0000256" key="2">
    <source>
        <dbReference type="ARBA" id="ARBA00022723"/>
    </source>
</evidence>
<dbReference type="Pfam" id="PF01327">
    <property type="entry name" value="Pep_deformylase"/>
    <property type="match status" value="1"/>
</dbReference>
<dbReference type="PANTHER" id="PTHR10458">
    <property type="entry name" value="PEPTIDE DEFORMYLASE"/>
    <property type="match status" value="1"/>
</dbReference>
<evidence type="ECO:0000313" key="8">
    <source>
        <dbReference type="Proteomes" id="UP000007962"/>
    </source>
</evidence>
<dbReference type="GO" id="GO:0046872">
    <property type="term" value="F:metal ion binding"/>
    <property type="evidence" value="ECO:0007669"/>
    <property type="project" value="UniProtKB-KW"/>
</dbReference>
<keyword evidence="4 6" id="KW-0648">Protein biosynthesis</keyword>
<feature type="binding site" evidence="6">
    <location>
        <position position="163"/>
    </location>
    <ligand>
        <name>Fe cation</name>
        <dbReference type="ChEBI" id="CHEBI:24875"/>
    </ligand>
</feature>
<keyword evidence="8" id="KW-1185">Reference proteome</keyword>
<comment type="catalytic activity">
    <reaction evidence="6">
        <text>N-terminal N-formyl-L-methionyl-[peptide] + H2O = N-terminal L-methionyl-[peptide] + formate</text>
        <dbReference type="Rhea" id="RHEA:24420"/>
        <dbReference type="Rhea" id="RHEA-COMP:10639"/>
        <dbReference type="Rhea" id="RHEA-COMP:10640"/>
        <dbReference type="ChEBI" id="CHEBI:15377"/>
        <dbReference type="ChEBI" id="CHEBI:15740"/>
        <dbReference type="ChEBI" id="CHEBI:49298"/>
        <dbReference type="ChEBI" id="CHEBI:64731"/>
        <dbReference type="EC" id="3.5.1.88"/>
    </reaction>
</comment>
<comment type="cofactor">
    <cofactor evidence="6">
        <name>Fe(2+)</name>
        <dbReference type="ChEBI" id="CHEBI:29033"/>
    </cofactor>
    <text evidence="6">Binds 1 Fe(2+) ion.</text>
</comment>
<dbReference type="InterPro" id="IPR036821">
    <property type="entry name" value="Peptide_deformylase_sf"/>
</dbReference>
<sequence>MNLVPAVDALLEAHPDGVLPIVSAGAPVLRAPAARYGGELGAERFHRLLEAMRVTMRTAPGVGLAAPQIGLPLAIAVIEDPGVDDDATAAARERVPVAFRVLVNPTYTPAGPERVSFYEGCLSVPGYVAVRARWRRVRLLAADEAGNAVAEELAGWPARIVQHEVDHLAGELYLDAAAPRSLASDAHAPRWASEAVPRGAATVLGFPLEGAEPTPRA</sequence>
<dbReference type="PRINTS" id="PR01576">
    <property type="entry name" value="PDEFORMYLASE"/>
</dbReference>
<dbReference type="Gene3D" id="3.90.45.10">
    <property type="entry name" value="Peptide deformylase"/>
    <property type="match status" value="1"/>
</dbReference>
<proteinExistence type="inferred from homology"/>
<dbReference type="GO" id="GO:0006412">
    <property type="term" value="P:translation"/>
    <property type="evidence" value="ECO:0007669"/>
    <property type="project" value="UniProtKB-UniRule"/>
</dbReference>
<keyword evidence="3 6" id="KW-0378">Hydrolase</keyword>
<dbReference type="EC" id="3.5.1.88" evidence="6"/>
<dbReference type="EMBL" id="CP001618">
    <property type="protein sequence ID" value="ACQ81347.1"/>
    <property type="molecule type" value="Genomic_DNA"/>
</dbReference>
<dbReference type="AlphaFoldDB" id="C5C017"/>
<dbReference type="STRING" id="471853.Bcav_3103"/>
<keyword evidence="5 6" id="KW-0408">Iron</keyword>
<name>C5C017_BEUC1</name>
<evidence type="ECO:0000256" key="4">
    <source>
        <dbReference type="ARBA" id="ARBA00022917"/>
    </source>
</evidence>
<gene>
    <name evidence="6" type="primary">def</name>
    <name evidence="7" type="ordered locus">Bcav_3103</name>
</gene>
<organism evidence="7 8">
    <name type="scientific">Beutenbergia cavernae (strain ATCC BAA-8 / DSM 12333 / CCUG 43141 / JCM 11478 / NBRC 16432 / NCIMB 13614 / HKI 0122)</name>
    <dbReference type="NCBI Taxonomy" id="471853"/>
    <lineage>
        <taxon>Bacteria</taxon>
        <taxon>Bacillati</taxon>
        <taxon>Actinomycetota</taxon>
        <taxon>Actinomycetes</taxon>
        <taxon>Micrococcales</taxon>
        <taxon>Beutenbergiaceae</taxon>
        <taxon>Beutenbergia</taxon>
    </lineage>
</organism>
<evidence type="ECO:0000256" key="6">
    <source>
        <dbReference type="HAMAP-Rule" id="MF_00163"/>
    </source>
</evidence>
<dbReference type="Proteomes" id="UP000007962">
    <property type="component" value="Chromosome"/>
</dbReference>
<feature type="binding site" evidence="6">
    <location>
        <position position="167"/>
    </location>
    <ligand>
        <name>Fe cation</name>
        <dbReference type="ChEBI" id="CHEBI:24875"/>
    </ligand>
</feature>
<feature type="binding site" evidence="6">
    <location>
        <position position="121"/>
    </location>
    <ligand>
        <name>Fe cation</name>
        <dbReference type="ChEBI" id="CHEBI:24875"/>
    </ligand>
</feature>
<comment type="function">
    <text evidence="6">Removes the formyl group from the N-terminal Met of newly synthesized proteins. Requires at least a dipeptide for an efficient rate of reaction. N-terminal L-methionine is a prerequisite for activity but the enzyme has broad specificity at other positions.</text>
</comment>
<dbReference type="GO" id="GO:0042586">
    <property type="term" value="F:peptide deformylase activity"/>
    <property type="evidence" value="ECO:0007669"/>
    <property type="project" value="UniProtKB-UniRule"/>
</dbReference>
<protein>
    <recommendedName>
        <fullName evidence="6">Peptide deformylase</fullName>
        <shortName evidence="6">PDF</shortName>
        <ecNumber evidence="6">3.5.1.88</ecNumber>
    </recommendedName>
    <alternativeName>
        <fullName evidence="6">Polypeptide deformylase</fullName>
    </alternativeName>
</protein>
<dbReference type="NCBIfam" id="NF001159">
    <property type="entry name" value="PRK00150.1-3"/>
    <property type="match status" value="1"/>
</dbReference>
<dbReference type="eggNOG" id="COG0242">
    <property type="taxonomic scope" value="Bacteria"/>
</dbReference>
<evidence type="ECO:0000313" key="7">
    <source>
        <dbReference type="EMBL" id="ACQ81347.1"/>
    </source>
</evidence>
<dbReference type="FunFam" id="3.90.45.10:FF:000003">
    <property type="entry name" value="Peptide deformylase"/>
    <property type="match status" value="1"/>
</dbReference>
<evidence type="ECO:0000256" key="1">
    <source>
        <dbReference type="ARBA" id="ARBA00010759"/>
    </source>
</evidence>
<feature type="active site" evidence="6">
    <location>
        <position position="164"/>
    </location>
</feature>
<reference evidence="7 8" key="1">
    <citation type="journal article" date="2009" name="Stand. Genomic Sci.">
        <title>Complete genome sequence of Beutenbergia cavernae type strain (HKI 0122).</title>
        <authorList>
            <person name="Land M."/>
            <person name="Pukall R."/>
            <person name="Abt B."/>
            <person name="Goker M."/>
            <person name="Rohde M."/>
            <person name="Glavina Del Rio T."/>
            <person name="Tice H."/>
            <person name="Copeland A."/>
            <person name="Cheng J.F."/>
            <person name="Lucas S."/>
            <person name="Chen F."/>
            <person name="Nolan M."/>
            <person name="Bruce D."/>
            <person name="Goodwin L."/>
            <person name="Pitluck S."/>
            <person name="Ivanova N."/>
            <person name="Mavromatis K."/>
            <person name="Ovchinnikova G."/>
            <person name="Pati A."/>
            <person name="Chen A."/>
            <person name="Palaniappan K."/>
            <person name="Hauser L."/>
            <person name="Chang Y.J."/>
            <person name="Jefferies C.C."/>
            <person name="Saunders E."/>
            <person name="Brettin T."/>
            <person name="Detter J.C."/>
            <person name="Han C."/>
            <person name="Chain P."/>
            <person name="Bristow J."/>
            <person name="Eisen J.A."/>
            <person name="Markowitz V."/>
            <person name="Hugenholtz P."/>
            <person name="Kyrpides N.C."/>
            <person name="Klenk H.P."/>
            <person name="Lapidus A."/>
        </authorList>
    </citation>
    <scope>NUCLEOTIDE SEQUENCE [LARGE SCALE GENOMIC DNA]</scope>
    <source>
        <strain evidence="8">ATCC BAA-8 / DSM 12333 / NBRC 16432</strain>
    </source>
</reference>
<evidence type="ECO:0000256" key="5">
    <source>
        <dbReference type="ARBA" id="ARBA00023004"/>
    </source>
</evidence>
<dbReference type="HOGENOM" id="CLU_061901_5_2_11"/>